<name>A0A1I6FK99_HALSD</name>
<proteinExistence type="predicted"/>
<sequence length="73" mass="8409">MDPKTAELRRLAVRIVEEHEAAAVTPGILVQRLAVEYDRDRGYSEVFDLLHELEDEGELVYHHGEYNEFAAPE</sequence>
<dbReference type="OrthoDB" id="324542at2157"/>
<dbReference type="EMBL" id="FOYN01000001">
    <property type="protein sequence ID" value="SFR30304.1"/>
    <property type="molecule type" value="Genomic_DNA"/>
</dbReference>
<organism evidence="1 2">
    <name type="scientific">Halorubrum sodomense</name>
    <dbReference type="NCBI Taxonomy" id="35743"/>
    <lineage>
        <taxon>Archaea</taxon>
        <taxon>Methanobacteriati</taxon>
        <taxon>Methanobacteriota</taxon>
        <taxon>Stenosarchaea group</taxon>
        <taxon>Halobacteria</taxon>
        <taxon>Halobacteriales</taxon>
        <taxon>Haloferacaceae</taxon>
        <taxon>Halorubrum</taxon>
    </lineage>
</organism>
<evidence type="ECO:0000313" key="2">
    <source>
        <dbReference type="Proteomes" id="UP000198932"/>
    </source>
</evidence>
<protein>
    <submittedName>
        <fullName evidence="1">Uncharacterized protein</fullName>
    </submittedName>
</protein>
<keyword evidence="2" id="KW-1185">Reference proteome</keyword>
<reference evidence="2" key="1">
    <citation type="submission" date="2016-10" db="EMBL/GenBank/DDBJ databases">
        <authorList>
            <person name="Varghese N."/>
            <person name="Submissions S."/>
        </authorList>
    </citation>
    <scope>NUCLEOTIDE SEQUENCE [LARGE SCALE GENOMIC DNA]</scope>
    <source>
        <strain evidence="2">RD 26</strain>
    </source>
</reference>
<dbReference type="AlphaFoldDB" id="A0A1I6FK99"/>
<dbReference type="Proteomes" id="UP000198932">
    <property type="component" value="Unassembled WGS sequence"/>
</dbReference>
<accession>A0A1I6FK99</accession>
<gene>
    <name evidence="1" type="ORF">SAMN04487937_0122</name>
</gene>
<dbReference type="RefSeq" id="WP_092919416.1">
    <property type="nucleotide sequence ID" value="NZ_FOYN01000001.1"/>
</dbReference>
<evidence type="ECO:0000313" key="1">
    <source>
        <dbReference type="EMBL" id="SFR30304.1"/>
    </source>
</evidence>